<protein>
    <submittedName>
        <fullName evidence="9">Ras protein specific guanine nucleotide releasing factor 2</fullName>
    </submittedName>
</protein>
<dbReference type="SMART" id="SM00325">
    <property type="entry name" value="RhoGEF"/>
    <property type="match status" value="1"/>
</dbReference>
<keyword evidence="10" id="KW-1185">Reference proteome</keyword>
<dbReference type="SUPFAM" id="SSF48366">
    <property type="entry name" value="Ras GEF"/>
    <property type="match status" value="1"/>
</dbReference>
<dbReference type="InterPro" id="IPR001895">
    <property type="entry name" value="RASGEF_cat_dom"/>
</dbReference>
<reference evidence="9" key="3">
    <citation type="submission" date="2025-09" db="UniProtKB">
        <authorList>
            <consortium name="Ensembl"/>
        </authorList>
    </citation>
    <scope>IDENTIFICATION</scope>
</reference>
<evidence type="ECO:0000313" key="9">
    <source>
        <dbReference type="Ensembl" id="ENSLCAP00010008736.1"/>
    </source>
</evidence>
<dbReference type="FunFam" id="2.30.29.30:FF:000176">
    <property type="entry name" value="ras-specific guanine nucleotide-releasing factor 1 isoform X2"/>
    <property type="match status" value="1"/>
</dbReference>
<reference evidence="9" key="2">
    <citation type="submission" date="2025-08" db="UniProtKB">
        <authorList>
            <consortium name="Ensembl"/>
        </authorList>
    </citation>
    <scope>IDENTIFICATION</scope>
</reference>
<sequence length="1126" mass="128911">MQKSVRYNEGHALFLSAVARKEGTKRGYLSKKAAENSRWHEKFFALYQNILFYFENEQSARPAGIYLLEGCTCERAPAPKMSTTGKEALEKQHYFLIVFGHDGQKPLELRTEEESECDEWVEAIQQASYSDIIIEREVLMQKYIHLVQIVETEKVAANQLRTQLEDQDTEIERLKAEIIALNKTKERMRPYHVNHENEDPDIKKIKKVQSFMRGWLCRRKWKIIVQDYICSPHAESMRKRNQIVFNMVEAETEYVHQLYILVNCFLRPLRMAASSKKPPISHDDVSSIFLNSETIMFLHEIFHQGLKARIANWPTLVLADLFDILLPMLNIYQEFVRNHQYSLQVLANCKQNRDFDKLLKQYESNAACEGRMLETFLTYPMFQIPRYIITLHELLAHTPHEHVERKSLEFAKSKLEELSRLMHDEVSDTENIRKNLAIERMIVEGCDILLDTSQTFVRQGEPSSAHSSAHQAADLWRFTKHGIKTSVFSLYHTAKVGGQVFGQLDFKLVVEPSDSPSFTVVLLAPSRQEKAAWTSDISQCIDNIRCNGLMTSVFEENSKVTVPHMIKSDVRLHKDDVDICFSKTLNSCKVPQIRYASVERLLERLTDLRFLSIDFLNTFLHTYRIFTTATVVMDKLADIYKKPFSSIPIRSLELFFATNQNNRGGEHINDKSPRLCRKFSSPPPLSIPSRTSSPVRTRKVGGLDLTSPLSNSSANTSQSAASSPTSSPQSSEAGDMSPCRSPSTPRHLRYRQPGGKTVCNSRCSVSPASAFAIATAAAGHGTPPVFTNSERTCDKEFIIRRAATNRVLNVLRHWVSKHSQDFEMNGELKMSVICLLEEVLRDPDLLPQERKATANILSALSQDEQEDAQLRIEDILQMADCPKAECFESLSAMELAEQITLLDHIVFRSIPYEEFLGQGWMKVDKTERTPYIMKTSQHFNDMSNLVASQIMTHTDVGSRASSIEKWVAVADICRCLNNYNGVLEITSALNRSAIYRLKKTWAKVSKQTKALMDKLQKTVSSEGRFKNLRETLKNCNPPCVPYLGMYLTDLAFIEEGTPNFTEEGLVNFSKMRMISHIIREIRQFQQTPYRIEHQAKVTQYLLDKTLIMDEDTLYDLSLKIEPRLPA</sequence>
<dbReference type="InterPro" id="IPR011993">
    <property type="entry name" value="PH-like_dom_sf"/>
</dbReference>
<dbReference type="Pfam" id="PF00621">
    <property type="entry name" value="RhoGEF"/>
    <property type="match status" value="1"/>
</dbReference>
<feature type="domain" description="N-terminal Ras-GEF" evidence="8">
    <location>
        <begin position="589"/>
        <end position="703"/>
    </location>
</feature>
<dbReference type="InterPro" id="IPR000651">
    <property type="entry name" value="Ras-like_Gua-exchang_fac_N"/>
</dbReference>
<dbReference type="Gene3D" id="1.20.870.10">
    <property type="entry name" value="Son of sevenless (SoS) protein Chain: S domain 1"/>
    <property type="match status" value="2"/>
</dbReference>
<evidence type="ECO:0000256" key="4">
    <source>
        <dbReference type="SAM" id="MobiDB-lite"/>
    </source>
</evidence>
<dbReference type="CDD" id="cd00155">
    <property type="entry name" value="RasGEF"/>
    <property type="match status" value="1"/>
</dbReference>
<dbReference type="InterPro" id="IPR023578">
    <property type="entry name" value="Ras_GEF_dom_sf"/>
</dbReference>
<dbReference type="Gene3D" id="1.20.900.10">
    <property type="entry name" value="Dbl homology (DH) domain"/>
    <property type="match status" value="1"/>
</dbReference>
<evidence type="ECO:0000313" key="10">
    <source>
        <dbReference type="Proteomes" id="UP000314980"/>
    </source>
</evidence>
<dbReference type="CDD" id="cd06224">
    <property type="entry name" value="REM"/>
    <property type="match status" value="1"/>
</dbReference>
<dbReference type="Gene3D" id="2.30.29.30">
    <property type="entry name" value="Pleckstrin-homology domain (PH domain)/Phosphotyrosine-binding domain (PTB)"/>
    <property type="match status" value="2"/>
</dbReference>
<feature type="domain" description="DH" evidence="7">
    <location>
        <begin position="239"/>
        <end position="425"/>
    </location>
</feature>
<dbReference type="InterPro" id="IPR019804">
    <property type="entry name" value="Ras_G-nucl-exch_fac_CS"/>
</dbReference>
<dbReference type="CDD" id="cd13261">
    <property type="entry name" value="PH_RasGRF1_2"/>
    <property type="match status" value="1"/>
</dbReference>
<dbReference type="GO" id="GO:0005886">
    <property type="term" value="C:plasma membrane"/>
    <property type="evidence" value="ECO:0007669"/>
    <property type="project" value="TreeGrafter"/>
</dbReference>
<dbReference type="SMART" id="SM00229">
    <property type="entry name" value="RasGEFN"/>
    <property type="match status" value="2"/>
</dbReference>
<evidence type="ECO:0000259" key="6">
    <source>
        <dbReference type="PROSITE" id="PS50009"/>
    </source>
</evidence>
<dbReference type="SUPFAM" id="SSF50729">
    <property type="entry name" value="PH domain-like"/>
    <property type="match status" value="1"/>
</dbReference>
<name>A0A4W6CBX9_LATCA</name>
<dbReference type="InterPro" id="IPR035899">
    <property type="entry name" value="DBL_dom_sf"/>
</dbReference>
<dbReference type="Pfam" id="PF00169">
    <property type="entry name" value="PH"/>
    <property type="match status" value="1"/>
</dbReference>
<organism evidence="9 10">
    <name type="scientific">Lates calcarifer</name>
    <name type="common">Barramundi</name>
    <name type="synonym">Holocentrus calcarifer</name>
    <dbReference type="NCBI Taxonomy" id="8187"/>
    <lineage>
        <taxon>Eukaryota</taxon>
        <taxon>Metazoa</taxon>
        <taxon>Chordata</taxon>
        <taxon>Craniata</taxon>
        <taxon>Vertebrata</taxon>
        <taxon>Euteleostomi</taxon>
        <taxon>Actinopterygii</taxon>
        <taxon>Neopterygii</taxon>
        <taxon>Teleostei</taxon>
        <taxon>Neoteleostei</taxon>
        <taxon>Acanthomorphata</taxon>
        <taxon>Carangaria</taxon>
        <taxon>Carangaria incertae sedis</taxon>
        <taxon>Centropomidae</taxon>
        <taxon>Lates</taxon>
    </lineage>
</organism>
<dbReference type="PROSITE" id="PS50010">
    <property type="entry name" value="DH_2"/>
    <property type="match status" value="1"/>
</dbReference>
<evidence type="ECO:0000256" key="2">
    <source>
        <dbReference type="PROSITE-ProRule" id="PRU00168"/>
    </source>
</evidence>
<proteinExistence type="predicted"/>
<gene>
    <name evidence="9" type="primary">RASGRF2</name>
</gene>
<dbReference type="InterPro" id="IPR000219">
    <property type="entry name" value="DH_dom"/>
</dbReference>
<dbReference type="Pfam" id="PF00618">
    <property type="entry name" value="RasGEF_N"/>
    <property type="match status" value="1"/>
</dbReference>
<dbReference type="FunFam" id="1.20.900.10:FF:000005">
    <property type="entry name" value="Ras-specific guanine nucleotide-releasing factor 1 isoform 2"/>
    <property type="match status" value="1"/>
</dbReference>
<dbReference type="PANTHER" id="PTHR23113">
    <property type="entry name" value="GUANINE NUCLEOTIDE EXCHANGE FACTOR"/>
    <property type="match status" value="1"/>
</dbReference>
<dbReference type="PROSITE" id="PS50003">
    <property type="entry name" value="PH_DOMAIN"/>
    <property type="match status" value="1"/>
</dbReference>
<reference evidence="10" key="1">
    <citation type="submission" date="2015-09" db="EMBL/GenBank/DDBJ databases">
        <authorList>
            <person name="Sai Rama Sridatta P."/>
        </authorList>
    </citation>
    <scope>NUCLEOTIDE SEQUENCE [LARGE SCALE GENOMIC DNA]</scope>
</reference>
<dbReference type="Gene3D" id="1.10.840.10">
    <property type="entry name" value="Ras guanine-nucleotide exchange factors catalytic domain"/>
    <property type="match status" value="1"/>
</dbReference>
<dbReference type="CDD" id="cd00160">
    <property type="entry name" value="RhoGEF"/>
    <property type="match status" value="1"/>
</dbReference>
<evidence type="ECO:0000259" key="8">
    <source>
        <dbReference type="PROSITE" id="PS50212"/>
    </source>
</evidence>
<dbReference type="PROSITE" id="PS00720">
    <property type="entry name" value="RASGEF"/>
    <property type="match status" value="1"/>
</dbReference>
<feature type="domain" description="Ras-GEF" evidence="6">
    <location>
        <begin position="891"/>
        <end position="1123"/>
    </location>
</feature>
<dbReference type="SUPFAM" id="SSF48065">
    <property type="entry name" value="DBL homology domain (DH-domain)"/>
    <property type="match status" value="1"/>
</dbReference>
<feature type="region of interest" description="Disordered" evidence="4">
    <location>
        <begin position="665"/>
        <end position="753"/>
    </location>
</feature>
<dbReference type="SMART" id="SM00233">
    <property type="entry name" value="PH"/>
    <property type="match status" value="2"/>
</dbReference>
<dbReference type="GeneTree" id="ENSGT00940000155679"/>
<feature type="domain" description="PH" evidence="5">
    <location>
        <begin position="22"/>
        <end position="129"/>
    </location>
</feature>
<evidence type="ECO:0000256" key="3">
    <source>
        <dbReference type="SAM" id="Coils"/>
    </source>
</evidence>
<dbReference type="AlphaFoldDB" id="A0A4W6CBX9"/>
<keyword evidence="3" id="KW-0175">Coiled coil</keyword>
<dbReference type="FunFam" id="1.10.840.10:FF:000004">
    <property type="entry name" value="ras-specific guanine nucleotide-releasing factor 2 isoform X1"/>
    <property type="match status" value="1"/>
</dbReference>
<dbReference type="GO" id="GO:0005085">
    <property type="term" value="F:guanyl-nucleotide exchange factor activity"/>
    <property type="evidence" value="ECO:0007669"/>
    <property type="project" value="UniProtKB-KW"/>
</dbReference>
<dbReference type="InterPro" id="IPR036964">
    <property type="entry name" value="RASGEF_cat_dom_sf"/>
</dbReference>
<dbReference type="InterPro" id="IPR001849">
    <property type="entry name" value="PH_domain"/>
</dbReference>
<dbReference type="FunFam" id="1.20.870.10:FF:000004">
    <property type="entry name" value="Ras-specific guanine nucleotide-releasing factor 1 isoform 2"/>
    <property type="match status" value="1"/>
</dbReference>
<dbReference type="SMART" id="SM00147">
    <property type="entry name" value="RasGEF"/>
    <property type="match status" value="1"/>
</dbReference>
<feature type="compositionally biased region" description="Low complexity" evidence="4">
    <location>
        <begin position="705"/>
        <end position="731"/>
    </location>
</feature>
<dbReference type="PROSITE" id="PS50212">
    <property type="entry name" value="RASGEF_NTER"/>
    <property type="match status" value="1"/>
</dbReference>
<keyword evidence="1 2" id="KW-0344">Guanine-nucleotide releasing factor</keyword>
<evidence type="ECO:0000259" key="5">
    <source>
        <dbReference type="PROSITE" id="PS50003"/>
    </source>
</evidence>
<dbReference type="PROSITE" id="PS50009">
    <property type="entry name" value="RASGEF_CAT"/>
    <property type="match status" value="1"/>
</dbReference>
<evidence type="ECO:0000256" key="1">
    <source>
        <dbReference type="ARBA" id="ARBA00022658"/>
    </source>
</evidence>
<dbReference type="GO" id="GO:0007265">
    <property type="term" value="P:Ras protein signal transduction"/>
    <property type="evidence" value="ECO:0007669"/>
    <property type="project" value="TreeGrafter"/>
</dbReference>
<dbReference type="InterPro" id="IPR008937">
    <property type="entry name" value="Ras-like_GEF"/>
</dbReference>
<feature type="coiled-coil region" evidence="3">
    <location>
        <begin position="147"/>
        <end position="184"/>
    </location>
</feature>
<evidence type="ECO:0000259" key="7">
    <source>
        <dbReference type="PROSITE" id="PS50010"/>
    </source>
</evidence>
<dbReference type="Proteomes" id="UP000314980">
    <property type="component" value="Unassembled WGS sequence"/>
</dbReference>
<dbReference type="PANTHER" id="PTHR23113:SF187">
    <property type="entry name" value="RAS-SPECIFIC GUANINE NUCLEOTIDE-RELEASING FACTOR 2"/>
    <property type="match status" value="1"/>
</dbReference>
<dbReference type="Pfam" id="PF00617">
    <property type="entry name" value="RasGEF"/>
    <property type="match status" value="1"/>
</dbReference>
<dbReference type="PROSITE" id="PS50096">
    <property type="entry name" value="IQ"/>
    <property type="match status" value="1"/>
</dbReference>
<accession>A0A4W6CBX9</accession>
<dbReference type="Ensembl" id="ENSLCAT00010008942.1">
    <property type="protein sequence ID" value="ENSLCAP00010008736.1"/>
    <property type="gene ID" value="ENSLCAG00010004176.1"/>
</dbReference>